<reference evidence="2 3" key="1">
    <citation type="submission" date="2019-03" db="EMBL/GenBank/DDBJ databases">
        <title>Single cell metagenomics reveals metabolic interactions within the superorganism composed of flagellate Streblomastix strix and complex community of Bacteroidetes bacteria on its surface.</title>
        <authorList>
            <person name="Treitli S.C."/>
            <person name="Kolisko M."/>
            <person name="Husnik F."/>
            <person name="Keeling P."/>
            <person name="Hampl V."/>
        </authorList>
    </citation>
    <scope>NUCLEOTIDE SEQUENCE [LARGE SCALE GENOMIC DNA]</scope>
    <source>
        <strain evidence="2">ST1C</strain>
    </source>
</reference>
<protein>
    <submittedName>
        <fullName evidence="2">Uncharacterized protein</fullName>
    </submittedName>
</protein>
<evidence type="ECO:0000313" key="3">
    <source>
        <dbReference type="Proteomes" id="UP000324800"/>
    </source>
</evidence>
<evidence type="ECO:0000256" key="1">
    <source>
        <dbReference type="SAM" id="MobiDB-lite"/>
    </source>
</evidence>
<evidence type="ECO:0000313" key="2">
    <source>
        <dbReference type="EMBL" id="KAA6383594.1"/>
    </source>
</evidence>
<dbReference type="EMBL" id="SNRW01006166">
    <property type="protein sequence ID" value="KAA6383594.1"/>
    <property type="molecule type" value="Genomic_DNA"/>
</dbReference>
<sequence length="145" mass="16639">MEEADGEQNGAKNRMQKDETPEEDDEFCHQATIIMPQPAVETSAIQTQVQYKVSARLLNFLPHWRSLGQSDRILRGTALIWRNEDSAHILDVLKHKTAFKRDQEAHSSLSKIIYQELEDDVITQVPDSYVKCWNQIFAIPKMKGG</sequence>
<feature type="region of interest" description="Disordered" evidence="1">
    <location>
        <begin position="1"/>
        <end position="25"/>
    </location>
</feature>
<name>A0A5J4VMA8_9EUKA</name>
<proteinExistence type="predicted"/>
<accession>A0A5J4VMA8</accession>
<dbReference type="Proteomes" id="UP000324800">
    <property type="component" value="Unassembled WGS sequence"/>
</dbReference>
<dbReference type="AlphaFoldDB" id="A0A5J4VMA8"/>
<organism evidence="2 3">
    <name type="scientific">Streblomastix strix</name>
    <dbReference type="NCBI Taxonomy" id="222440"/>
    <lineage>
        <taxon>Eukaryota</taxon>
        <taxon>Metamonada</taxon>
        <taxon>Preaxostyla</taxon>
        <taxon>Oxymonadida</taxon>
        <taxon>Streblomastigidae</taxon>
        <taxon>Streblomastix</taxon>
    </lineage>
</organism>
<comment type="caution">
    <text evidence="2">The sequence shown here is derived from an EMBL/GenBank/DDBJ whole genome shotgun (WGS) entry which is preliminary data.</text>
</comment>
<gene>
    <name evidence="2" type="ORF">EZS28_020879</name>
</gene>